<reference evidence="1" key="1">
    <citation type="submission" date="2021-05" db="EMBL/GenBank/DDBJ databases">
        <authorList>
            <person name="Scholz U."/>
            <person name="Mascher M."/>
            <person name="Fiebig A."/>
        </authorList>
    </citation>
    <scope>NUCLEOTIDE SEQUENCE [LARGE SCALE GENOMIC DNA]</scope>
</reference>
<keyword evidence="2" id="KW-1185">Reference proteome</keyword>
<sequence>MESPRGGSHGEGDLSPSPEAVRMLREMVLRDLQEGEEPDLPDDQLRSNDQLQQDEMMALEAIYGDNLDTFGEKSAPRSFQIHVHCEIPDGISVSAELLKDVDDYPNNRFFDTFSVEHLAPISLTCIMPPSYPSHHSPYFTLGVQWLDSVKIYSLCHMLDSIWVQQPGQEVVFEWVQWLQSSTLSHLGFDDGIVIRQPDDSMMDPVDVRVVGEILSVDDVVQRVINYNEEQCQESFLHGLHVCMICFSEHKGIDFIKLPCCHYFCRNCMETYSRMHVKEGSVLKLVCPDDKCGGFVPPNLLKSLLGEVDFERWERLILQRTLDSMADVACCPRCQTACLEDEDNAQCPKCLFSFCTRCRERRHVGERCLTPEEKLLSLEEREKIRQLSKGYTGSSKLEDEIRSIKEILHSSVPCPHCGTAISRVSGCDHTRCTNCDKSFCYGCGKPLSATHTSEQCRRDYEKMTEKLDTVGTVEELVRKLKLGACKRCPCPSCHQITYKVGNNNHVYCGACRVHHCAQCRKVVRKSSEHFGPRGCKQHTVEPEVAKNRPKKNDDSQSESL</sequence>
<accession>A0ACD5V542</accession>
<dbReference type="Proteomes" id="UP001732700">
    <property type="component" value="Chromosome 2D"/>
</dbReference>
<reference evidence="1" key="2">
    <citation type="submission" date="2025-09" db="UniProtKB">
        <authorList>
            <consortium name="EnsemblPlants"/>
        </authorList>
    </citation>
    <scope>IDENTIFICATION</scope>
</reference>
<dbReference type="EnsemblPlants" id="AVESA.00010b.r2.2DG0366430.1">
    <property type="protein sequence ID" value="AVESA.00010b.r2.2DG0366430.1.CDS"/>
    <property type="gene ID" value="AVESA.00010b.r2.2DG0366430"/>
</dbReference>
<proteinExistence type="predicted"/>
<organism evidence="1 2">
    <name type="scientific">Avena sativa</name>
    <name type="common">Oat</name>
    <dbReference type="NCBI Taxonomy" id="4498"/>
    <lineage>
        <taxon>Eukaryota</taxon>
        <taxon>Viridiplantae</taxon>
        <taxon>Streptophyta</taxon>
        <taxon>Embryophyta</taxon>
        <taxon>Tracheophyta</taxon>
        <taxon>Spermatophyta</taxon>
        <taxon>Magnoliopsida</taxon>
        <taxon>Liliopsida</taxon>
        <taxon>Poales</taxon>
        <taxon>Poaceae</taxon>
        <taxon>BOP clade</taxon>
        <taxon>Pooideae</taxon>
        <taxon>Poodae</taxon>
        <taxon>Poeae</taxon>
        <taxon>Poeae Chloroplast Group 1 (Aveneae type)</taxon>
        <taxon>Aveninae</taxon>
        <taxon>Avena</taxon>
    </lineage>
</organism>
<evidence type="ECO:0000313" key="2">
    <source>
        <dbReference type="Proteomes" id="UP001732700"/>
    </source>
</evidence>
<evidence type="ECO:0000313" key="1">
    <source>
        <dbReference type="EnsemblPlants" id="AVESA.00010b.r2.2DG0366430.1.CDS"/>
    </source>
</evidence>
<protein>
    <submittedName>
        <fullName evidence="1">Uncharacterized protein</fullName>
    </submittedName>
</protein>
<name>A0ACD5V542_AVESA</name>